<evidence type="ECO:0000259" key="1">
    <source>
        <dbReference type="Pfam" id="PF02464"/>
    </source>
</evidence>
<comment type="caution">
    <text evidence="2">The sequence shown here is derived from an EMBL/GenBank/DDBJ whole genome shotgun (WGS) entry which is preliminary data.</text>
</comment>
<dbReference type="InterPro" id="IPR008136">
    <property type="entry name" value="CinA_C"/>
</dbReference>
<dbReference type="NCBIfam" id="TIGR00199">
    <property type="entry name" value="PncC_domain"/>
    <property type="match status" value="1"/>
</dbReference>
<accession>A0A0F9W6H7</accession>
<dbReference type="Gene3D" id="3.90.950.20">
    <property type="entry name" value="CinA-like"/>
    <property type="match status" value="1"/>
</dbReference>
<dbReference type="EMBL" id="LAZR01000002">
    <property type="protein sequence ID" value="KKO11935.1"/>
    <property type="molecule type" value="Genomic_DNA"/>
</dbReference>
<protein>
    <recommendedName>
        <fullName evidence="1">CinA C-terminal domain-containing protein</fullName>
    </recommendedName>
</protein>
<name>A0A0F9W6H7_9ZZZZ</name>
<dbReference type="Pfam" id="PF02464">
    <property type="entry name" value="CinA"/>
    <property type="match status" value="1"/>
</dbReference>
<proteinExistence type="predicted"/>
<organism evidence="2">
    <name type="scientific">marine sediment metagenome</name>
    <dbReference type="NCBI Taxonomy" id="412755"/>
    <lineage>
        <taxon>unclassified sequences</taxon>
        <taxon>metagenomes</taxon>
        <taxon>ecological metagenomes</taxon>
    </lineage>
</organism>
<evidence type="ECO:0000313" key="2">
    <source>
        <dbReference type="EMBL" id="KKO11935.1"/>
    </source>
</evidence>
<feature type="domain" description="CinA C-terminal" evidence="1">
    <location>
        <begin position="14"/>
        <end position="175"/>
    </location>
</feature>
<dbReference type="InterPro" id="IPR036653">
    <property type="entry name" value="CinA-like_C"/>
</dbReference>
<reference evidence="2" key="1">
    <citation type="journal article" date="2015" name="Nature">
        <title>Complex archaea that bridge the gap between prokaryotes and eukaryotes.</title>
        <authorList>
            <person name="Spang A."/>
            <person name="Saw J.H."/>
            <person name="Jorgensen S.L."/>
            <person name="Zaremba-Niedzwiedzka K."/>
            <person name="Martijn J."/>
            <person name="Lind A.E."/>
            <person name="van Eijk R."/>
            <person name="Schleper C."/>
            <person name="Guy L."/>
            <person name="Ettema T.J."/>
        </authorList>
    </citation>
    <scope>NUCLEOTIDE SEQUENCE</scope>
</reference>
<dbReference type="AlphaFoldDB" id="A0A0F9W6H7"/>
<sequence length="194" mass="20734">MQCYTRAMEHEIYQLAQQTGEQVLARGLRMATAESCTGGWIAQAATAVPGSSHWFDTGLVTYSNHAKQHFLEVPGSYFAGPEAPGAVSRETVEAMSRGILAATGVSCAVATSGIAGPDGGSADKPVGTVWIAWVLKLPGQSSLRQETRCFTFAGDREAVRRQSVIEAFRGLQRMLEALPDDPEAHFSDTDNNTG</sequence>
<gene>
    <name evidence="2" type="ORF">LCGC14_0014390</name>
</gene>
<dbReference type="SUPFAM" id="SSF142433">
    <property type="entry name" value="CinA-like"/>
    <property type="match status" value="1"/>
</dbReference>